<reference evidence="1 2" key="1">
    <citation type="submission" date="2016-12" db="EMBL/GenBank/DDBJ databases">
        <title>Genomic comparison of strains in the 'Actinomyces naeslundii' group.</title>
        <authorList>
            <person name="Mughal S.R."/>
            <person name="Do T."/>
            <person name="Gilbert S.C."/>
            <person name="Witherden E.A."/>
            <person name="Didelot X."/>
            <person name="Beighton D."/>
        </authorList>
    </citation>
    <scope>NUCLEOTIDE SEQUENCE [LARGE SCALE GENOMIC DNA]</scope>
    <source>
        <strain evidence="1 2">S64C</strain>
    </source>
</reference>
<protein>
    <recommendedName>
        <fullName evidence="3">Antitoxin HicB</fullName>
    </recommendedName>
</protein>
<dbReference type="EMBL" id="MSGO01000091">
    <property type="protein sequence ID" value="OLL12785.1"/>
    <property type="molecule type" value="Genomic_DNA"/>
</dbReference>
<evidence type="ECO:0000313" key="1">
    <source>
        <dbReference type="EMBL" id="OLL12785.1"/>
    </source>
</evidence>
<gene>
    <name evidence="1" type="ORF">BKH32_13090</name>
</gene>
<dbReference type="Proteomes" id="UP000185736">
    <property type="component" value="Unassembled WGS sequence"/>
</dbReference>
<name>A0A1Q8HV98_9ACTO</name>
<proteinExistence type="predicted"/>
<comment type="caution">
    <text evidence="1">The sequence shown here is derived from an EMBL/GenBank/DDBJ whole genome shotgun (WGS) entry which is preliminary data.</text>
</comment>
<evidence type="ECO:0000313" key="2">
    <source>
        <dbReference type="Proteomes" id="UP000185736"/>
    </source>
</evidence>
<organism evidence="1 2">
    <name type="scientific">Actinomyces oris</name>
    <dbReference type="NCBI Taxonomy" id="544580"/>
    <lineage>
        <taxon>Bacteria</taxon>
        <taxon>Bacillati</taxon>
        <taxon>Actinomycetota</taxon>
        <taxon>Actinomycetes</taxon>
        <taxon>Actinomycetales</taxon>
        <taxon>Actinomycetaceae</taxon>
        <taxon>Actinomyces</taxon>
    </lineage>
</organism>
<sequence length="126" mass="13367">MTTYDVTVSREADNWLAQCVQEPVAHTWAPTLAAVRAEIVDAIILAADLPEGAVIDVRLLPDDGLPEYIVRALKVGNDRMALRSAEAALRSATEESVHAMLAQGHSVRDVAGAVALTPGRIAQLSA</sequence>
<dbReference type="AlphaFoldDB" id="A0A1Q8HV98"/>
<evidence type="ECO:0008006" key="3">
    <source>
        <dbReference type="Google" id="ProtNLM"/>
    </source>
</evidence>
<accession>A0A1Q8HV98</accession>